<feature type="compositionally biased region" description="Polar residues" evidence="1">
    <location>
        <begin position="137"/>
        <end position="150"/>
    </location>
</feature>
<proteinExistence type="predicted"/>
<feature type="compositionally biased region" description="Basic and acidic residues" evidence="1">
    <location>
        <begin position="38"/>
        <end position="53"/>
    </location>
</feature>
<organism evidence="2 3">
    <name type="scientific">Teladorsagia circumcincta</name>
    <name type="common">Brown stomach worm</name>
    <name type="synonym">Ostertagia circumcincta</name>
    <dbReference type="NCBI Taxonomy" id="45464"/>
    <lineage>
        <taxon>Eukaryota</taxon>
        <taxon>Metazoa</taxon>
        <taxon>Ecdysozoa</taxon>
        <taxon>Nematoda</taxon>
        <taxon>Chromadorea</taxon>
        <taxon>Rhabditida</taxon>
        <taxon>Rhabditina</taxon>
        <taxon>Rhabditomorpha</taxon>
        <taxon>Strongyloidea</taxon>
        <taxon>Trichostrongylidae</taxon>
        <taxon>Teladorsagia</taxon>
    </lineage>
</organism>
<dbReference type="AlphaFoldDB" id="A0A2G9UKE2"/>
<sequence length="332" mass="34088">MKKVQIPKKLESSAFSKVLADKLTKGPIPTPSASVSKPVKDPPEIKNNQKENSDVPPSWPLPSVAKSRPRGPTRRPPSRTKLSTASTTSASVDVEKPSVGGSEKPSTGASLDTAEASSNSNLVKTDAVTTKRKDKSPASSTNPDQISGPTKQLEEKIAKPTTVQSTASSAASGDASSDTSSTVPSAARSTVPSAAPSTVPSAARSTVPRATPSTVPSAASSTAPSAASSTAPRANVSKMARSFFDSESDDDIGAGDNNKRGGKDTPVSSAIPKGGASTHEEPRRENPPKTSSGGQGAPAPKSIKPLLAKGLFDDDEEDDDLSMFRSNKSKKS</sequence>
<accession>A0A2G9UKE2</accession>
<feature type="compositionally biased region" description="Basic and acidic residues" evidence="1">
    <location>
        <begin position="278"/>
        <end position="287"/>
    </location>
</feature>
<protein>
    <submittedName>
        <fullName evidence="2">Uncharacterized protein</fullName>
    </submittedName>
</protein>
<dbReference type="OrthoDB" id="10342586at2759"/>
<name>A0A2G9UKE2_TELCI</name>
<evidence type="ECO:0000256" key="1">
    <source>
        <dbReference type="SAM" id="MobiDB-lite"/>
    </source>
</evidence>
<dbReference type="EMBL" id="KZ346173">
    <property type="protein sequence ID" value="PIO70729.1"/>
    <property type="molecule type" value="Genomic_DNA"/>
</dbReference>
<feature type="compositionally biased region" description="Low complexity" evidence="1">
    <location>
        <begin position="79"/>
        <end position="91"/>
    </location>
</feature>
<feature type="compositionally biased region" description="Basic residues" evidence="1">
    <location>
        <begin position="67"/>
        <end position="78"/>
    </location>
</feature>
<feature type="compositionally biased region" description="Polar residues" evidence="1">
    <location>
        <begin position="104"/>
        <end position="123"/>
    </location>
</feature>
<dbReference type="Proteomes" id="UP000230423">
    <property type="component" value="Unassembled WGS sequence"/>
</dbReference>
<keyword evidence="3" id="KW-1185">Reference proteome</keyword>
<reference evidence="2 3" key="1">
    <citation type="submission" date="2015-09" db="EMBL/GenBank/DDBJ databases">
        <title>Draft genome of the parasitic nematode Teladorsagia circumcincta isolate WARC Sus (inbred).</title>
        <authorList>
            <person name="Mitreva M."/>
        </authorList>
    </citation>
    <scope>NUCLEOTIDE SEQUENCE [LARGE SCALE GENOMIC DNA]</scope>
    <source>
        <strain evidence="2 3">S</strain>
    </source>
</reference>
<feature type="region of interest" description="Disordered" evidence="1">
    <location>
        <begin position="22"/>
        <end position="332"/>
    </location>
</feature>
<feature type="compositionally biased region" description="Low complexity" evidence="1">
    <location>
        <begin position="189"/>
        <end position="203"/>
    </location>
</feature>
<gene>
    <name evidence="2" type="ORF">TELCIR_07407</name>
</gene>
<feature type="compositionally biased region" description="Low complexity" evidence="1">
    <location>
        <begin position="167"/>
        <end position="182"/>
    </location>
</feature>
<evidence type="ECO:0000313" key="3">
    <source>
        <dbReference type="Proteomes" id="UP000230423"/>
    </source>
</evidence>
<feature type="compositionally biased region" description="Low complexity" evidence="1">
    <location>
        <begin position="210"/>
        <end position="232"/>
    </location>
</feature>
<evidence type="ECO:0000313" key="2">
    <source>
        <dbReference type="EMBL" id="PIO70729.1"/>
    </source>
</evidence>